<organism evidence="2 3">
    <name type="scientific">Phytohabitans flavus</name>
    <dbReference type="NCBI Taxonomy" id="1076124"/>
    <lineage>
        <taxon>Bacteria</taxon>
        <taxon>Bacillati</taxon>
        <taxon>Actinomycetota</taxon>
        <taxon>Actinomycetes</taxon>
        <taxon>Micromonosporales</taxon>
        <taxon>Micromonosporaceae</taxon>
    </lineage>
</organism>
<keyword evidence="3" id="KW-1185">Reference proteome</keyword>
<reference evidence="2 3" key="1">
    <citation type="submission" date="2020-03" db="EMBL/GenBank/DDBJ databases">
        <title>Whole genome shotgun sequence of Phytohabitans flavus NBRC 107702.</title>
        <authorList>
            <person name="Komaki H."/>
            <person name="Tamura T."/>
        </authorList>
    </citation>
    <scope>NUCLEOTIDE SEQUENCE [LARGE SCALE GENOMIC DNA]</scope>
    <source>
        <strain evidence="2 3">NBRC 107702</strain>
    </source>
</reference>
<protein>
    <submittedName>
        <fullName evidence="2">Uncharacterized protein</fullName>
    </submittedName>
</protein>
<accession>A0A6F8XWM4</accession>
<proteinExistence type="predicted"/>
<gene>
    <name evidence="2" type="ORF">Pflav_046200</name>
</gene>
<feature type="region of interest" description="Disordered" evidence="1">
    <location>
        <begin position="1"/>
        <end position="61"/>
    </location>
</feature>
<evidence type="ECO:0000313" key="2">
    <source>
        <dbReference type="EMBL" id="BCB78210.1"/>
    </source>
</evidence>
<dbReference type="EMBL" id="AP022870">
    <property type="protein sequence ID" value="BCB78210.1"/>
    <property type="molecule type" value="Genomic_DNA"/>
</dbReference>
<evidence type="ECO:0000313" key="3">
    <source>
        <dbReference type="Proteomes" id="UP000502508"/>
    </source>
</evidence>
<feature type="compositionally biased region" description="Basic and acidic residues" evidence="1">
    <location>
        <begin position="44"/>
        <end position="56"/>
    </location>
</feature>
<dbReference type="AlphaFoldDB" id="A0A6F8XWM4"/>
<name>A0A6F8XWM4_9ACTN</name>
<reference evidence="2 3" key="2">
    <citation type="submission" date="2020-03" db="EMBL/GenBank/DDBJ databases">
        <authorList>
            <person name="Ichikawa N."/>
            <person name="Kimura A."/>
            <person name="Kitahashi Y."/>
            <person name="Uohara A."/>
        </authorList>
    </citation>
    <scope>NUCLEOTIDE SEQUENCE [LARGE SCALE GENOMIC DNA]</scope>
    <source>
        <strain evidence="2 3">NBRC 107702</strain>
    </source>
</reference>
<dbReference type="Proteomes" id="UP000502508">
    <property type="component" value="Chromosome"/>
</dbReference>
<dbReference type="KEGG" id="pfla:Pflav_046200"/>
<sequence length="105" mass="11347">MSGRGLARSSPVSVSDQPIRPPPVVGERRRRRARKDQPGGAGGNERDAGDQRHGDKLAAATAAKATLTIPYGHGARIRLRHPPAARIFRTSKRAGRPWRTRAPDG</sequence>
<evidence type="ECO:0000256" key="1">
    <source>
        <dbReference type="SAM" id="MobiDB-lite"/>
    </source>
</evidence>